<organism evidence="1 2">
    <name type="scientific">Pontibacter qinzhouensis</name>
    <dbReference type="NCBI Taxonomy" id="2603253"/>
    <lineage>
        <taxon>Bacteria</taxon>
        <taxon>Pseudomonadati</taxon>
        <taxon>Bacteroidota</taxon>
        <taxon>Cytophagia</taxon>
        <taxon>Cytophagales</taxon>
        <taxon>Hymenobacteraceae</taxon>
        <taxon>Pontibacter</taxon>
    </lineage>
</organism>
<dbReference type="OrthoDB" id="976022at2"/>
<comment type="caution">
    <text evidence="1">The sequence shown here is derived from an EMBL/GenBank/DDBJ whole genome shotgun (WGS) entry which is preliminary data.</text>
</comment>
<dbReference type="Proteomes" id="UP000321926">
    <property type="component" value="Unassembled WGS sequence"/>
</dbReference>
<dbReference type="NCBIfam" id="TIGR03514">
    <property type="entry name" value="GldB_lipo"/>
    <property type="match status" value="1"/>
</dbReference>
<name>A0A5C8JIW5_9BACT</name>
<reference evidence="1 2" key="1">
    <citation type="submission" date="2019-08" db="EMBL/GenBank/DDBJ databases">
        <authorList>
            <person name="Shi S."/>
        </authorList>
    </citation>
    <scope>NUCLEOTIDE SEQUENCE [LARGE SCALE GENOMIC DNA]</scope>
    <source>
        <strain evidence="1 2">GY10130</strain>
    </source>
</reference>
<evidence type="ECO:0000313" key="2">
    <source>
        <dbReference type="Proteomes" id="UP000321926"/>
    </source>
</evidence>
<protein>
    <submittedName>
        <fullName evidence="1">Gliding motility lipoprotein GldB</fullName>
    </submittedName>
</protein>
<dbReference type="Pfam" id="PF25594">
    <property type="entry name" value="GldB_lipo"/>
    <property type="match status" value="1"/>
</dbReference>
<sequence>MYYRLLILVSVLFVYGCRQSTCGIPAAAEKIPVQVEIERLEARFFQDTSKQALAEFVQNQPDFVANFFRRSQLRSDSVLVNALHGLATNPELRKLGKEAEAKFGDMQQERQQLEAAFKVIKYYYPNFAVPEVKTFVSGLSQDFLITDSLLVLGIDFFIGQDASYRPDVYDYILRRYERANMIPTAMLLLSNQYNQTSQTERNLLSEMINTGKAYYFVESVMPCTPDSSIIGYSRKDIADVFHNETKIWAHFIEKGLLYEKNPFVVTKYIGERPNTPEIDATAPGRIGTWLGWQIVRKYMERNPNITLPELMAETDHQKIFNASKYKPQK</sequence>
<accession>A0A5C8JIW5</accession>
<dbReference type="PROSITE" id="PS51257">
    <property type="entry name" value="PROKAR_LIPOPROTEIN"/>
    <property type="match status" value="1"/>
</dbReference>
<dbReference type="RefSeq" id="WP_147922728.1">
    <property type="nucleotide sequence ID" value="NZ_VRTY01000063.1"/>
</dbReference>
<dbReference type="InterPro" id="IPR019853">
    <property type="entry name" value="GldB-like"/>
</dbReference>
<dbReference type="EMBL" id="VRTY01000063">
    <property type="protein sequence ID" value="TXK37261.1"/>
    <property type="molecule type" value="Genomic_DNA"/>
</dbReference>
<evidence type="ECO:0000313" key="1">
    <source>
        <dbReference type="EMBL" id="TXK37261.1"/>
    </source>
</evidence>
<keyword evidence="1" id="KW-0449">Lipoprotein</keyword>
<keyword evidence="2" id="KW-1185">Reference proteome</keyword>
<gene>
    <name evidence="1" type="primary">gldB</name>
    <name evidence="1" type="ORF">FVR03_15785</name>
</gene>
<dbReference type="AlphaFoldDB" id="A0A5C8JIW5"/>
<proteinExistence type="predicted"/>